<sequence length="353" mass="39939">MLHHVYTANLSTKYNFSISHYFTLPDQRLYHSCLIALPAPPTGFLTQRSLSHLAVTMLFRGVTAHRISKTITLYLNETAPPNPSPGPPIGPPLGPLSALNDAACTPPALTPGPTKPLLLMLPWLGSRPQAVAKYCEIYFRTGFDVLIVESEVSQFLWPRWGLDYGARVLDVLQSDRFVSRPLLVHAFSIGGYTFTQLLVHMSHDTQKYHSLTKRIKGHIYDSLVLGSLERMATGLSKNLFPRLESLVKRASILYFRAFKCHTVDYFNTGINVFRNNPVTAPALVFFCQNDALCDPESMEEIIAYWRKRGMEVTDMKWEESTHAGHLRRHPQEYLSTLETYLQSLSMVPLKAKM</sequence>
<dbReference type="SUPFAM" id="SSF53474">
    <property type="entry name" value="alpha/beta-Hydrolases"/>
    <property type="match status" value="1"/>
</dbReference>
<dbReference type="InterPro" id="IPR029058">
    <property type="entry name" value="AB_hydrolase_fold"/>
</dbReference>
<organism evidence="1 2">
    <name type="scientific">Salmo trutta</name>
    <name type="common">Brown trout</name>
    <dbReference type="NCBI Taxonomy" id="8032"/>
    <lineage>
        <taxon>Eukaryota</taxon>
        <taxon>Metazoa</taxon>
        <taxon>Chordata</taxon>
        <taxon>Craniata</taxon>
        <taxon>Vertebrata</taxon>
        <taxon>Euteleostomi</taxon>
        <taxon>Actinopterygii</taxon>
        <taxon>Neopterygii</taxon>
        <taxon>Teleostei</taxon>
        <taxon>Protacanthopterygii</taxon>
        <taxon>Salmoniformes</taxon>
        <taxon>Salmonidae</taxon>
        <taxon>Salmoninae</taxon>
        <taxon>Salmo</taxon>
    </lineage>
</organism>
<dbReference type="Gene3D" id="3.40.50.1820">
    <property type="entry name" value="alpha/beta hydrolase"/>
    <property type="match status" value="1"/>
</dbReference>
<dbReference type="Ensembl" id="ENSSTUT00000086191.1">
    <property type="protein sequence ID" value="ENSSTUP00000080972.1"/>
    <property type="gene ID" value="ENSSTUG00000035713.1"/>
</dbReference>
<proteinExistence type="predicted"/>
<evidence type="ECO:0000313" key="1">
    <source>
        <dbReference type="Ensembl" id="ENSSTUP00000080972.1"/>
    </source>
</evidence>
<accession>A0A674CBI2</accession>
<dbReference type="GO" id="GO:0017171">
    <property type="term" value="F:serine hydrolase activity"/>
    <property type="evidence" value="ECO:0007669"/>
    <property type="project" value="TreeGrafter"/>
</dbReference>
<dbReference type="OMA" id="ASILYFR"/>
<dbReference type="InterPro" id="IPR008547">
    <property type="entry name" value="DUF829_TMEM53"/>
</dbReference>
<dbReference type="PANTHER" id="PTHR20908">
    <property type="entry name" value="LD15586P"/>
    <property type="match status" value="1"/>
</dbReference>
<dbReference type="AlphaFoldDB" id="A0A674CBI2"/>
<name>A0A674CBI2_SALTR</name>
<dbReference type="PANTHER" id="PTHR20908:SF4">
    <property type="entry name" value="SI:DKEY-5I3.5"/>
    <property type="match status" value="1"/>
</dbReference>
<dbReference type="Pfam" id="PF05705">
    <property type="entry name" value="DUF829"/>
    <property type="match status" value="1"/>
</dbReference>
<evidence type="ECO:0000313" key="2">
    <source>
        <dbReference type="Proteomes" id="UP000472277"/>
    </source>
</evidence>
<reference evidence="1" key="2">
    <citation type="submission" date="2025-09" db="UniProtKB">
        <authorList>
            <consortium name="Ensembl"/>
        </authorList>
    </citation>
    <scope>IDENTIFICATION</scope>
</reference>
<dbReference type="InParanoid" id="A0A674CBI2"/>
<dbReference type="Proteomes" id="UP000472277">
    <property type="component" value="Chromosome 17"/>
</dbReference>
<dbReference type="GeneTree" id="ENSGT00530000064743"/>
<gene>
    <name evidence="1" type="primary">LOC115152053</name>
</gene>
<protein>
    <submittedName>
        <fullName evidence="1">Uncharacterized LOC115152053</fullName>
    </submittedName>
</protein>
<keyword evidence="2" id="KW-1185">Reference proteome</keyword>
<reference evidence="1" key="1">
    <citation type="submission" date="2025-08" db="UniProtKB">
        <authorList>
            <consortium name="Ensembl"/>
        </authorList>
    </citation>
    <scope>IDENTIFICATION</scope>
</reference>